<dbReference type="PANTHER" id="PTHR47260:SF6">
    <property type="entry name" value="THIOESTERASE DOMAIN-CONTAINING PROTEIN"/>
    <property type="match status" value="1"/>
</dbReference>
<dbReference type="PANTHER" id="PTHR47260">
    <property type="entry name" value="UPF0644 PROTEIN PB2B4.06"/>
    <property type="match status" value="1"/>
</dbReference>
<keyword evidence="2" id="KW-1185">Reference proteome</keyword>
<accession>A0AAN6TFI7</accession>
<evidence type="ECO:0000313" key="1">
    <source>
        <dbReference type="EMBL" id="KAK4113445.1"/>
    </source>
</evidence>
<proteinExistence type="predicted"/>
<dbReference type="Gene3D" id="3.10.129.10">
    <property type="entry name" value="Hotdog Thioesterase"/>
    <property type="match status" value="1"/>
</dbReference>
<name>A0AAN6TFI7_9PEZI</name>
<organism evidence="1 2">
    <name type="scientific">Canariomyces notabilis</name>
    <dbReference type="NCBI Taxonomy" id="2074819"/>
    <lineage>
        <taxon>Eukaryota</taxon>
        <taxon>Fungi</taxon>
        <taxon>Dikarya</taxon>
        <taxon>Ascomycota</taxon>
        <taxon>Pezizomycotina</taxon>
        <taxon>Sordariomycetes</taxon>
        <taxon>Sordariomycetidae</taxon>
        <taxon>Sordariales</taxon>
        <taxon>Chaetomiaceae</taxon>
        <taxon>Canariomyces</taxon>
    </lineage>
</organism>
<dbReference type="Proteomes" id="UP001302812">
    <property type="component" value="Unassembled WGS sequence"/>
</dbReference>
<gene>
    <name evidence="1" type="ORF">N656DRAFT_778207</name>
</gene>
<dbReference type="GeneID" id="89939091"/>
<evidence type="ECO:0008006" key="3">
    <source>
        <dbReference type="Google" id="ProtNLM"/>
    </source>
</evidence>
<dbReference type="RefSeq" id="XP_064671015.1">
    <property type="nucleotide sequence ID" value="XM_064814966.1"/>
</dbReference>
<reference evidence="1" key="2">
    <citation type="submission" date="2023-05" db="EMBL/GenBank/DDBJ databases">
        <authorList>
            <consortium name="Lawrence Berkeley National Laboratory"/>
            <person name="Steindorff A."/>
            <person name="Hensen N."/>
            <person name="Bonometti L."/>
            <person name="Westerberg I."/>
            <person name="Brannstrom I.O."/>
            <person name="Guillou S."/>
            <person name="Cros-Aarteil S."/>
            <person name="Calhoun S."/>
            <person name="Haridas S."/>
            <person name="Kuo A."/>
            <person name="Mondo S."/>
            <person name="Pangilinan J."/>
            <person name="Riley R."/>
            <person name="Labutti K."/>
            <person name="Andreopoulos B."/>
            <person name="Lipzen A."/>
            <person name="Chen C."/>
            <person name="Yanf M."/>
            <person name="Daum C."/>
            <person name="Ng V."/>
            <person name="Clum A."/>
            <person name="Ohm R."/>
            <person name="Martin F."/>
            <person name="Silar P."/>
            <person name="Natvig D."/>
            <person name="Lalanne C."/>
            <person name="Gautier V."/>
            <person name="Ament-Velasquez S.L."/>
            <person name="Kruys A."/>
            <person name="Hutchinson M.I."/>
            <person name="Powell A.J."/>
            <person name="Barry K."/>
            <person name="Miller A.N."/>
            <person name="Grigoriev I.V."/>
            <person name="Debuchy R."/>
            <person name="Gladieux P."/>
            <person name="Thoren M.H."/>
            <person name="Johannesson H."/>
        </authorList>
    </citation>
    <scope>NUCLEOTIDE SEQUENCE</scope>
    <source>
        <strain evidence="1">CBS 508.74</strain>
    </source>
</reference>
<comment type="caution">
    <text evidence="1">The sequence shown here is derived from an EMBL/GenBank/DDBJ whole genome shotgun (WGS) entry which is preliminary data.</text>
</comment>
<dbReference type="InterPro" id="IPR029069">
    <property type="entry name" value="HotDog_dom_sf"/>
</dbReference>
<sequence>MPQEDLQQANDEATARQIAYFRAIPWCAARLSACSSPLSSPPSEPKTATKTIITQCTSRQLRPAGDNQDLLMSRTLNHADAIPAYIMFYAEPADDPAQLVSEVQSFAALGPMVNGWDGICHGGIVVTLLDEAMGQGVVEYAVYEACSDRDSDGC</sequence>
<protein>
    <recommendedName>
        <fullName evidence="3">Thioesterase domain-containing protein</fullName>
    </recommendedName>
</protein>
<evidence type="ECO:0000313" key="2">
    <source>
        <dbReference type="Proteomes" id="UP001302812"/>
    </source>
</evidence>
<dbReference type="EMBL" id="MU853339">
    <property type="protein sequence ID" value="KAK4113445.1"/>
    <property type="molecule type" value="Genomic_DNA"/>
</dbReference>
<reference evidence="1" key="1">
    <citation type="journal article" date="2023" name="Mol. Phylogenet. Evol.">
        <title>Genome-scale phylogeny and comparative genomics of the fungal order Sordariales.</title>
        <authorList>
            <person name="Hensen N."/>
            <person name="Bonometti L."/>
            <person name="Westerberg I."/>
            <person name="Brannstrom I.O."/>
            <person name="Guillou S."/>
            <person name="Cros-Aarteil S."/>
            <person name="Calhoun S."/>
            <person name="Haridas S."/>
            <person name="Kuo A."/>
            <person name="Mondo S."/>
            <person name="Pangilinan J."/>
            <person name="Riley R."/>
            <person name="LaButti K."/>
            <person name="Andreopoulos B."/>
            <person name="Lipzen A."/>
            <person name="Chen C."/>
            <person name="Yan M."/>
            <person name="Daum C."/>
            <person name="Ng V."/>
            <person name="Clum A."/>
            <person name="Steindorff A."/>
            <person name="Ohm R.A."/>
            <person name="Martin F."/>
            <person name="Silar P."/>
            <person name="Natvig D.O."/>
            <person name="Lalanne C."/>
            <person name="Gautier V."/>
            <person name="Ament-Velasquez S.L."/>
            <person name="Kruys A."/>
            <person name="Hutchinson M.I."/>
            <person name="Powell A.J."/>
            <person name="Barry K."/>
            <person name="Miller A.N."/>
            <person name="Grigoriev I.V."/>
            <person name="Debuchy R."/>
            <person name="Gladieux P."/>
            <person name="Hiltunen Thoren M."/>
            <person name="Johannesson H."/>
        </authorList>
    </citation>
    <scope>NUCLEOTIDE SEQUENCE</scope>
    <source>
        <strain evidence="1">CBS 508.74</strain>
    </source>
</reference>
<dbReference type="InterPro" id="IPR052061">
    <property type="entry name" value="PTE-AB_protein"/>
</dbReference>
<dbReference type="AlphaFoldDB" id="A0AAN6TFI7"/>
<dbReference type="SUPFAM" id="SSF54637">
    <property type="entry name" value="Thioesterase/thiol ester dehydrase-isomerase"/>
    <property type="match status" value="1"/>
</dbReference>